<keyword evidence="7 14" id="KW-0560">Oxidoreductase</keyword>
<evidence type="ECO:0000256" key="10">
    <source>
        <dbReference type="ARBA" id="ARBA00023221"/>
    </source>
</evidence>
<evidence type="ECO:0000256" key="13">
    <source>
        <dbReference type="PIRSR" id="PIRSR611284-2"/>
    </source>
</evidence>
<dbReference type="PRINTS" id="PR00080">
    <property type="entry name" value="SDRFAMILY"/>
</dbReference>
<evidence type="ECO:0000256" key="3">
    <source>
        <dbReference type="ARBA" id="ARBA00006484"/>
    </source>
</evidence>
<evidence type="ECO:0000313" key="16">
    <source>
        <dbReference type="EMBL" id="MCC2168402.1"/>
    </source>
</evidence>
<reference evidence="16 17" key="1">
    <citation type="submission" date="2021-10" db="EMBL/GenBank/DDBJ databases">
        <title>Anaerobic single-cell dispensing facilitates the cultivation of human gut bacteria.</title>
        <authorList>
            <person name="Afrizal A."/>
        </authorList>
    </citation>
    <scope>NUCLEOTIDE SEQUENCE [LARGE SCALE GENOMIC DNA]</scope>
    <source>
        <strain evidence="16 17">CLA-AA-H244</strain>
    </source>
</reference>
<dbReference type="NCBIfam" id="TIGR01830">
    <property type="entry name" value="3oxo_ACP_reduc"/>
    <property type="match status" value="1"/>
</dbReference>
<evidence type="ECO:0000256" key="6">
    <source>
        <dbReference type="ARBA" id="ARBA00022857"/>
    </source>
</evidence>
<dbReference type="InterPro" id="IPR057326">
    <property type="entry name" value="KR_dom"/>
</dbReference>
<evidence type="ECO:0000256" key="8">
    <source>
        <dbReference type="ARBA" id="ARBA00023098"/>
    </source>
</evidence>
<keyword evidence="8 14" id="KW-0443">Lipid metabolism</keyword>
<keyword evidence="17" id="KW-1185">Reference proteome</keyword>
<evidence type="ECO:0000256" key="1">
    <source>
        <dbReference type="ARBA" id="ARBA00002607"/>
    </source>
</evidence>
<evidence type="ECO:0000256" key="5">
    <source>
        <dbReference type="ARBA" id="ARBA00022832"/>
    </source>
</evidence>
<dbReference type="Pfam" id="PF13561">
    <property type="entry name" value="adh_short_C2"/>
    <property type="match status" value="1"/>
</dbReference>
<dbReference type="GO" id="GO:0006633">
    <property type="term" value="P:fatty acid biosynthetic process"/>
    <property type="evidence" value="ECO:0007669"/>
    <property type="project" value="UniProtKB-KW"/>
</dbReference>
<dbReference type="FunFam" id="3.40.50.720:FF:000037">
    <property type="entry name" value="3-oxoacyl-[acyl-carrier-protein] reductase FabG"/>
    <property type="match status" value="1"/>
</dbReference>
<dbReference type="GO" id="GO:0004316">
    <property type="term" value="F:3-oxoacyl-[acyl-carrier-protein] reductase (NADPH) activity"/>
    <property type="evidence" value="ECO:0007669"/>
    <property type="project" value="UniProtKB-UniRule"/>
</dbReference>
<dbReference type="CDD" id="cd05333">
    <property type="entry name" value="BKR_SDR_c"/>
    <property type="match status" value="1"/>
</dbReference>
<keyword evidence="10" id="KW-0753">Steroid metabolism</keyword>
<dbReference type="PANTHER" id="PTHR42879">
    <property type="entry name" value="3-OXOACYL-(ACYL-CARRIER-PROTEIN) REDUCTASE"/>
    <property type="match status" value="1"/>
</dbReference>
<evidence type="ECO:0000256" key="9">
    <source>
        <dbReference type="ARBA" id="ARBA00023160"/>
    </source>
</evidence>
<dbReference type="Proteomes" id="UP001199355">
    <property type="component" value="Unassembled WGS sequence"/>
</dbReference>
<feature type="binding site" evidence="13">
    <location>
        <begin position="12"/>
        <end position="15"/>
    </location>
    <ligand>
        <name>NADP(+)</name>
        <dbReference type="ChEBI" id="CHEBI:58349"/>
    </ligand>
</feature>
<dbReference type="EMBL" id="JAJEQF010000034">
    <property type="protein sequence ID" value="MCC2168402.1"/>
    <property type="molecule type" value="Genomic_DNA"/>
</dbReference>
<accession>A0AAE3AZJ2</accession>
<evidence type="ECO:0000256" key="14">
    <source>
        <dbReference type="RuleBase" id="RU366074"/>
    </source>
</evidence>
<dbReference type="NCBIfam" id="NF005559">
    <property type="entry name" value="PRK07231.1"/>
    <property type="match status" value="1"/>
</dbReference>
<evidence type="ECO:0000259" key="15">
    <source>
        <dbReference type="SMART" id="SM00822"/>
    </source>
</evidence>
<dbReference type="InterPro" id="IPR011284">
    <property type="entry name" value="3oxo_ACP_reduc"/>
</dbReference>
<evidence type="ECO:0000256" key="12">
    <source>
        <dbReference type="PIRSR" id="PIRSR611284-1"/>
    </source>
</evidence>
<dbReference type="InterPro" id="IPR002347">
    <property type="entry name" value="SDR_fam"/>
</dbReference>
<keyword evidence="6 13" id="KW-0521">NADP</keyword>
<evidence type="ECO:0000256" key="11">
    <source>
        <dbReference type="ARBA" id="ARBA00048508"/>
    </source>
</evidence>
<evidence type="ECO:0000256" key="2">
    <source>
        <dbReference type="ARBA" id="ARBA00005194"/>
    </source>
</evidence>
<organism evidence="16 17">
    <name type="scientific">Gallintestinimicrobium propionicum</name>
    <dbReference type="NCBI Taxonomy" id="2981770"/>
    <lineage>
        <taxon>Bacteria</taxon>
        <taxon>Bacillati</taxon>
        <taxon>Bacillota</taxon>
        <taxon>Clostridia</taxon>
        <taxon>Lachnospirales</taxon>
        <taxon>Lachnospiraceae</taxon>
        <taxon>Gallintestinimicrobium</taxon>
    </lineage>
</organism>
<comment type="similarity">
    <text evidence="3 14">Belongs to the short-chain dehydrogenases/reductases (SDR) family.</text>
</comment>
<gene>
    <name evidence="16" type="primary">fabG</name>
    <name evidence="16" type="ORF">LKD45_12015</name>
</gene>
<feature type="domain" description="Ketoreductase" evidence="15">
    <location>
        <begin position="6"/>
        <end position="190"/>
    </location>
</feature>
<feature type="binding site" evidence="13">
    <location>
        <begin position="155"/>
        <end position="159"/>
    </location>
    <ligand>
        <name>NADP(+)</name>
        <dbReference type="ChEBI" id="CHEBI:58349"/>
    </ligand>
</feature>
<feature type="active site" description="Proton acceptor" evidence="12">
    <location>
        <position position="155"/>
    </location>
</feature>
<sequence length="247" mass="26202">MNITGKVAVITGASRGIGRATAIELAKRGAFVIVNYRGSEAAALETVAEIKSAGGDAVCMAWDVSDYAECEKNIKQIIDTFRRIDILVNNAGITRDDLLMKLSEEDFDAVIAANLKGTFCMLHFVSRQMLRQRSGKIINLASVVGICGNAGQVNYAASKAGVIGMTKSAAKELASRNITVNAVAPGWIETDMTKNLSDAARERMLSAIPLKKPGTAKQVAGVIAFLASEDADYITGQVLQVDGGMLM</sequence>
<dbReference type="SMART" id="SM00822">
    <property type="entry name" value="PKS_KR"/>
    <property type="match status" value="1"/>
</dbReference>
<comment type="function">
    <text evidence="1 14">Catalyzes the NADPH-dependent reduction of beta-ketoacyl-ACP substrates to beta-hydroxyacyl-ACP products, the first reductive step in the elongation cycle of fatty acid biosynthesis.</text>
</comment>
<comment type="pathway">
    <text evidence="2 14">Lipid metabolism; fatty acid biosynthesis.</text>
</comment>
<comment type="caution">
    <text evidence="16">The sequence shown here is derived from an EMBL/GenBank/DDBJ whole genome shotgun (WGS) entry which is preliminary data.</text>
</comment>
<feature type="binding site" evidence="13">
    <location>
        <position position="90"/>
    </location>
    <ligand>
        <name>NADP(+)</name>
        <dbReference type="ChEBI" id="CHEBI:58349"/>
    </ligand>
</feature>
<keyword evidence="5 14" id="KW-0276">Fatty acid metabolism</keyword>
<dbReference type="PANTHER" id="PTHR42879:SF2">
    <property type="entry name" value="3-OXOACYL-[ACYL-CARRIER-PROTEIN] REDUCTASE FABG"/>
    <property type="match status" value="1"/>
</dbReference>
<comment type="catalytic activity">
    <reaction evidence="11 14">
        <text>a (3R)-hydroxyacyl-[ACP] + NADP(+) = a 3-oxoacyl-[ACP] + NADPH + H(+)</text>
        <dbReference type="Rhea" id="RHEA:17397"/>
        <dbReference type="Rhea" id="RHEA-COMP:9916"/>
        <dbReference type="Rhea" id="RHEA-COMP:9945"/>
        <dbReference type="ChEBI" id="CHEBI:15378"/>
        <dbReference type="ChEBI" id="CHEBI:57783"/>
        <dbReference type="ChEBI" id="CHEBI:58349"/>
        <dbReference type="ChEBI" id="CHEBI:78776"/>
        <dbReference type="ChEBI" id="CHEBI:78827"/>
        <dbReference type="EC" id="1.1.1.100"/>
    </reaction>
</comment>
<dbReference type="InterPro" id="IPR020904">
    <property type="entry name" value="Sc_DH/Rdtase_CS"/>
</dbReference>
<dbReference type="AlphaFoldDB" id="A0AAE3AZJ2"/>
<proteinExistence type="inferred from homology"/>
<dbReference type="InterPro" id="IPR050259">
    <property type="entry name" value="SDR"/>
</dbReference>
<keyword evidence="4 14" id="KW-0444">Lipid biosynthesis</keyword>
<evidence type="ECO:0000256" key="7">
    <source>
        <dbReference type="ARBA" id="ARBA00023002"/>
    </source>
</evidence>
<evidence type="ECO:0000313" key="17">
    <source>
        <dbReference type="Proteomes" id="UP001199355"/>
    </source>
</evidence>
<dbReference type="GO" id="GO:0051287">
    <property type="term" value="F:NAD binding"/>
    <property type="evidence" value="ECO:0007669"/>
    <property type="project" value="UniProtKB-UniRule"/>
</dbReference>
<dbReference type="GO" id="GO:0008202">
    <property type="term" value="P:steroid metabolic process"/>
    <property type="evidence" value="ECO:0007669"/>
    <property type="project" value="UniProtKB-KW"/>
</dbReference>
<dbReference type="PROSITE" id="PS00061">
    <property type="entry name" value="ADH_SHORT"/>
    <property type="match status" value="1"/>
</dbReference>
<dbReference type="SUPFAM" id="SSF51735">
    <property type="entry name" value="NAD(P)-binding Rossmann-fold domains"/>
    <property type="match status" value="1"/>
</dbReference>
<dbReference type="EC" id="1.1.1.100" evidence="14"/>
<name>A0AAE3AZJ2_9FIRM</name>
<keyword evidence="9 14" id="KW-0275">Fatty acid biosynthesis</keyword>
<dbReference type="PRINTS" id="PR00081">
    <property type="entry name" value="GDHRDH"/>
</dbReference>
<protein>
    <recommendedName>
        <fullName evidence="14">3-oxoacyl-[acyl-carrier-protein] reductase</fullName>
        <ecNumber evidence="14">1.1.1.100</ecNumber>
    </recommendedName>
</protein>
<dbReference type="NCBIfam" id="NF009466">
    <property type="entry name" value="PRK12826.1-2"/>
    <property type="match status" value="1"/>
</dbReference>
<feature type="binding site" evidence="13">
    <location>
        <position position="188"/>
    </location>
    <ligand>
        <name>NADP(+)</name>
        <dbReference type="ChEBI" id="CHEBI:58349"/>
    </ligand>
</feature>
<comment type="subunit">
    <text evidence="14">Homotetramer.</text>
</comment>
<dbReference type="Gene3D" id="3.40.50.720">
    <property type="entry name" value="NAD(P)-binding Rossmann-like Domain"/>
    <property type="match status" value="1"/>
</dbReference>
<evidence type="ECO:0000256" key="4">
    <source>
        <dbReference type="ARBA" id="ARBA00022516"/>
    </source>
</evidence>
<dbReference type="InterPro" id="IPR036291">
    <property type="entry name" value="NAD(P)-bd_dom_sf"/>
</dbReference>